<proteinExistence type="predicted"/>
<comment type="caution">
    <text evidence="1">The sequence shown here is derived from an EMBL/GenBank/DDBJ whole genome shotgun (WGS) entry which is preliminary data.</text>
</comment>
<dbReference type="EMBL" id="VZOL01000028">
    <property type="protein sequence ID" value="KAB0685363.1"/>
    <property type="molecule type" value="Genomic_DNA"/>
</dbReference>
<dbReference type="RefSeq" id="WP_151003691.1">
    <property type="nucleotide sequence ID" value="NZ_CABVPO010000017.1"/>
</dbReference>
<dbReference type="Proteomes" id="UP000473571">
    <property type="component" value="Unassembled WGS sequence"/>
</dbReference>
<organism evidence="1 2">
    <name type="scientific">Burkholderia territorii</name>
    <dbReference type="NCBI Taxonomy" id="1503055"/>
    <lineage>
        <taxon>Bacteria</taxon>
        <taxon>Pseudomonadati</taxon>
        <taxon>Pseudomonadota</taxon>
        <taxon>Betaproteobacteria</taxon>
        <taxon>Burkholderiales</taxon>
        <taxon>Burkholderiaceae</taxon>
        <taxon>Burkholderia</taxon>
        <taxon>Burkholderia cepacia complex</taxon>
    </lineage>
</organism>
<accession>A0A6L3NLR6</accession>
<gene>
    <name evidence="1" type="ORF">F7R13_04775</name>
</gene>
<protein>
    <submittedName>
        <fullName evidence="1">Uncharacterized protein</fullName>
    </submittedName>
</protein>
<dbReference type="AlphaFoldDB" id="A0A6L3NLR6"/>
<name>A0A6L3NLR6_9BURK</name>
<evidence type="ECO:0000313" key="2">
    <source>
        <dbReference type="Proteomes" id="UP000473571"/>
    </source>
</evidence>
<reference evidence="1 2" key="1">
    <citation type="submission" date="2019-09" db="EMBL/GenBank/DDBJ databases">
        <title>Draft genome sequences of 48 bacterial type strains from the CCUG.</title>
        <authorList>
            <person name="Tunovic T."/>
            <person name="Pineiro-Iglesias B."/>
            <person name="Unosson C."/>
            <person name="Inganas E."/>
            <person name="Ohlen M."/>
            <person name="Cardew S."/>
            <person name="Jensie-Markopoulos S."/>
            <person name="Salva-Serra F."/>
            <person name="Jaen-Luchoro D."/>
            <person name="Karlsson R."/>
            <person name="Svensson-Stadler L."/>
            <person name="Chun J."/>
            <person name="Moore E."/>
        </authorList>
    </citation>
    <scope>NUCLEOTIDE SEQUENCE [LARGE SCALE GENOMIC DNA]</scope>
    <source>
        <strain evidence="1 2">CCUG 65687</strain>
    </source>
</reference>
<sequence>MLTDRRVARSITETSLSNRSDLDPARFKQEIQRLIEAVPPPPAGLERRALEHYAIDHVLLPLEAIGMTGYVAVQEGESTLIASIVAGNVEAGFHWLHLVMRLIEKRYMFYEPLRMSRHAIERCMQRTASRSFEDMHEHLSQAFGSAIPLMTVGVREQWQQCAVPVRDGLFVGSISDGGATWHMDTFISRKNYEPPSRWDNFKGIFPEFPDWSRDERRNINVVGEWMNAQLRKIIEHTTIVSRVPFLKHPYVPGVDRDSGAWAGAPSAVRRK</sequence>
<evidence type="ECO:0000313" key="1">
    <source>
        <dbReference type="EMBL" id="KAB0685363.1"/>
    </source>
</evidence>